<evidence type="ECO:0000313" key="2">
    <source>
        <dbReference type="Proteomes" id="UP000215086"/>
    </source>
</evidence>
<dbReference type="AlphaFoldDB" id="A0A286RA79"/>
<dbReference type="Proteomes" id="UP000215086">
    <property type="component" value="Chromosome"/>
</dbReference>
<dbReference type="EMBL" id="CP018477">
    <property type="protein sequence ID" value="ASV72837.1"/>
    <property type="molecule type" value="Genomic_DNA"/>
</dbReference>
<reference evidence="1 2" key="1">
    <citation type="journal article" name="Front. Microbiol.">
        <title>Sugar Metabolism of the First Thermophilic Planctomycete Thermogutta terrifontis: Comparative Genomic and Transcriptomic Approaches.</title>
        <authorList>
            <person name="Elcheninov A.G."/>
            <person name="Menzel P."/>
            <person name="Gudbergsdottir S.R."/>
            <person name="Slesarev A.I."/>
            <person name="Kadnikov V.V."/>
            <person name="Krogh A."/>
            <person name="Bonch-Osmolovskaya E.A."/>
            <person name="Peng X."/>
            <person name="Kublanov I.V."/>
        </authorList>
    </citation>
    <scope>NUCLEOTIDE SEQUENCE [LARGE SCALE GENOMIC DNA]</scope>
    <source>
        <strain evidence="1 2">R1</strain>
    </source>
</reference>
<accession>A0A286RA79</accession>
<protein>
    <submittedName>
        <fullName evidence="1">Uncharacterized protein</fullName>
    </submittedName>
</protein>
<proteinExistence type="predicted"/>
<gene>
    <name evidence="1" type="ORF">THTE_0235</name>
</gene>
<dbReference type="KEGG" id="ttf:THTE_0235"/>
<organism evidence="1 2">
    <name type="scientific">Thermogutta terrifontis</name>
    <dbReference type="NCBI Taxonomy" id="1331910"/>
    <lineage>
        <taxon>Bacteria</taxon>
        <taxon>Pseudomonadati</taxon>
        <taxon>Planctomycetota</taxon>
        <taxon>Planctomycetia</taxon>
        <taxon>Pirellulales</taxon>
        <taxon>Thermoguttaceae</taxon>
        <taxon>Thermogutta</taxon>
    </lineage>
</organism>
<keyword evidence="2" id="KW-1185">Reference proteome</keyword>
<sequence length="48" mass="5508">MQAFAEVCDSLQRQKKDESAALELVAQLGHHDKVGYLAWTVRLIRRPE</sequence>
<evidence type="ECO:0000313" key="1">
    <source>
        <dbReference type="EMBL" id="ASV72837.1"/>
    </source>
</evidence>
<name>A0A286RA79_9BACT</name>